<accession>A0AAW0DRX3</accession>
<feature type="region of interest" description="Disordered" evidence="1">
    <location>
        <begin position="86"/>
        <end position="176"/>
    </location>
</feature>
<keyword evidence="3" id="KW-1185">Reference proteome</keyword>
<dbReference type="Proteomes" id="UP001383192">
    <property type="component" value="Unassembled WGS sequence"/>
</dbReference>
<feature type="compositionally biased region" description="Polar residues" evidence="1">
    <location>
        <begin position="31"/>
        <end position="44"/>
    </location>
</feature>
<dbReference type="AlphaFoldDB" id="A0AAW0DRX3"/>
<feature type="compositionally biased region" description="Polar residues" evidence="1">
    <location>
        <begin position="486"/>
        <end position="495"/>
    </location>
</feature>
<feature type="compositionally biased region" description="Basic and acidic residues" evidence="1">
    <location>
        <begin position="129"/>
        <end position="152"/>
    </location>
</feature>
<feature type="region of interest" description="Disordered" evidence="1">
    <location>
        <begin position="486"/>
        <end position="514"/>
    </location>
</feature>
<dbReference type="EMBL" id="JAYKXP010000009">
    <property type="protein sequence ID" value="KAK7054519.1"/>
    <property type="molecule type" value="Genomic_DNA"/>
</dbReference>
<evidence type="ECO:0000313" key="3">
    <source>
        <dbReference type="Proteomes" id="UP001383192"/>
    </source>
</evidence>
<organism evidence="2 3">
    <name type="scientific">Paramarasmius palmivorus</name>
    <dbReference type="NCBI Taxonomy" id="297713"/>
    <lineage>
        <taxon>Eukaryota</taxon>
        <taxon>Fungi</taxon>
        <taxon>Dikarya</taxon>
        <taxon>Basidiomycota</taxon>
        <taxon>Agaricomycotina</taxon>
        <taxon>Agaricomycetes</taxon>
        <taxon>Agaricomycetidae</taxon>
        <taxon>Agaricales</taxon>
        <taxon>Marasmiineae</taxon>
        <taxon>Marasmiaceae</taxon>
        <taxon>Paramarasmius</taxon>
    </lineage>
</organism>
<comment type="caution">
    <text evidence="2">The sequence shown here is derived from an EMBL/GenBank/DDBJ whole genome shotgun (WGS) entry which is preliminary data.</text>
</comment>
<feature type="compositionally biased region" description="Low complexity" evidence="1">
    <location>
        <begin position="16"/>
        <end position="28"/>
    </location>
</feature>
<gene>
    <name evidence="2" type="ORF">VNI00_003717</name>
</gene>
<evidence type="ECO:0000256" key="1">
    <source>
        <dbReference type="SAM" id="MobiDB-lite"/>
    </source>
</evidence>
<feature type="compositionally biased region" description="Acidic residues" evidence="1">
    <location>
        <begin position="229"/>
        <end position="260"/>
    </location>
</feature>
<feature type="region of interest" description="Disordered" evidence="1">
    <location>
        <begin position="449"/>
        <end position="472"/>
    </location>
</feature>
<proteinExistence type="predicted"/>
<feature type="region of interest" description="Disordered" evidence="1">
    <location>
        <begin position="228"/>
        <end position="261"/>
    </location>
</feature>
<name>A0AAW0DRX3_9AGAR</name>
<reference evidence="2 3" key="1">
    <citation type="submission" date="2024-01" db="EMBL/GenBank/DDBJ databases">
        <title>A draft genome for a cacao thread blight-causing isolate of Paramarasmius palmivorus.</title>
        <authorList>
            <person name="Baruah I.K."/>
            <person name="Bukari Y."/>
            <person name="Amoako-Attah I."/>
            <person name="Meinhardt L.W."/>
            <person name="Bailey B.A."/>
            <person name="Cohen S.P."/>
        </authorList>
    </citation>
    <scope>NUCLEOTIDE SEQUENCE [LARGE SCALE GENOMIC DNA]</scope>
    <source>
        <strain evidence="2 3">GH-12</strain>
    </source>
</reference>
<feature type="region of interest" description="Disordered" evidence="1">
    <location>
        <begin position="1"/>
        <end position="59"/>
    </location>
</feature>
<evidence type="ECO:0000313" key="2">
    <source>
        <dbReference type="EMBL" id="KAK7054519.1"/>
    </source>
</evidence>
<protein>
    <submittedName>
        <fullName evidence="2">Uncharacterized protein</fullName>
    </submittedName>
</protein>
<sequence length="1153" mass="130333">MPENIREPEAIEDVSSEGSRPSTSSPPSTKAEGTSGSGDSDTIASPSPSPHSSPDMSVIPMYSMLNGRVVLTGHFGYSLTTFRGEVTHTPSPEPHTSVADSNHSDGSAGEPEKCDGEGDAPLPTIVERPSTKEAPESPEEPINKLAEREQDVHAMSTTRGIEAEAEELVEGPQVNPAMEVENKVSLHAKELLSGEDLDSVDEEEVKSRRSRKRKRNVKDVDCPSRFLDIEAEVSHDEEDDDDEEDLDGFIAGDDEGEDDGSPINYHAVTTSSGDAELLPVPERDFIDFEKGKANYKLLEYARRTMLALYDNQNTEVIERREKAHQEFGLKPIWLLFIHRKRQHDVIKWWKSFSDTFKNKRPANCDVNIYARRTKDNFLYVETQNPGLTAVAFRMCPYVVRDADGLNGIKMVQMDAFEAPLSLKMLTDHYDKTPFEYMVGRWVSLYTSPPHEPKRSQVRYKTPPPPPLPLPRDDIWAISAEELPVSVSASSDNPGSKSEDDDLLQSKPAGQSSKSLISPTILKQCHSLRYYHGDAALIISSGHKEVRVLIIPRIPTKAIPFDGAHHGDIAQCLFHPESLSGEFVSACKYNHEHGLRVEQISTEFIKPLHRHLTPREGLLFYSSRHPFLVEHFPRVSGWEFQVGDRVQTRVEGIEGEVIAIEQDGMYTLDGNNVRRHIGWGAQKFWKPGDLVQHTVYGWDGFVVEHHEFHGVNHQQTLVYTKDAQILAEPNFLVRYTPEQRTLHSLVKPGIPWIDAAEYQTAALKVDPRYIQNLLAEKHPELLTPAQIDREIRNSHTRDVPWLYREVEIFAKPARGRARVMDVMFGRQTASGLAIQAEWIAHGAGGLRFEVDYDYVLDLATQMPLHIVDAPKPPFVVRVGYSHPKYHPETYYGESSSSRYLPPQLSSGSWNYSSFADDNDPEASRQHAMRLVPRHNAFSDTYSFSPSQQPHTDISDEGIRSVMELLLAPVNTRLRRTWSEDAHPSHRWLYELRGGPEKFAFWVKLFGRDNGYVHSFNGQEMLVTLGFTELGDRCIFYNHEKQDRILPNQMRIETKGITVRTRKASYVLRGEPAGKCVVRLATVPVPRGAIHAEVTYACCLVDVKTGDVQRDQQYCIKAVDACQIEVKKSIFELMYQQARDVKEDNGVRKRKRSKL</sequence>